<keyword evidence="2" id="KW-1185">Reference proteome</keyword>
<name>A0A4Z0QJ57_SALET</name>
<dbReference type="EMBL" id="PYKI01000117">
    <property type="protein sequence ID" value="TGE30107.1"/>
    <property type="molecule type" value="Genomic_DNA"/>
</dbReference>
<gene>
    <name evidence="1" type="ORF">C9F07_00800</name>
</gene>
<reference evidence="1 2" key="1">
    <citation type="submission" date="2018-03" db="EMBL/GenBank/DDBJ databases">
        <title>Non-Typhoidal Salmonella genome sequencing and assembly.</title>
        <authorList>
            <person name="Matchawe C."/>
        </authorList>
    </citation>
    <scope>NUCLEOTIDE SEQUENCE [LARGE SCALE GENOMIC DNA]</scope>
    <source>
        <strain evidence="1 2">22sa</strain>
    </source>
</reference>
<comment type="caution">
    <text evidence="1">The sequence shown here is derived from an EMBL/GenBank/DDBJ whole genome shotgun (WGS) entry which is preliminary data.</text>
</comment>
<protein>
    <submittedName>
        <fullName evidence="1">Cysteine/glutathione ABC transporter ATP-binding protein/permease CydC</fullName>
    </submittedName>
</protein>
<dbReference type="AlphaFoldDB" id="A0A4Z0QJ57"/>
<evidence type="ECO:0000313" key="2">
    <source>
        <dbReference type="Proteomes" id="UP000298196"/>
    </source>
</evidence>
<dbReference type="GO" id="GO:0005524">
    <property type="term" value="F:ATP binding"/>
    <property type="evidence" value="ECO:0007669"/>
    <property type="project" value="UniProtKB-KW"/>
</dbReference>
<feature type="non-terminal residue" evidence="1">
    <location>
        <position position="62"/>
    </location>
</feature>
<evidence type="ECO:0000313" key="1">
    <source>
        <dbReference type="EMBL" id="TGE30107.1"/>
    </source>
</evidence>
<keyword evidence="1" id="KW-0547">Nucleotide-binding</keyword>
<keyword evidence="1" id="KW-0067">ATP-binding</keyword>
<dbReference type="Proteomes" id="UP000298196">
    <property type="component" value="Unassembled WGS sequence"/>
</dbReference>
<sequence length="62" mass="6403">MPLTGARAAMLMVWMASGGVGGNTQPGEILYLDVFCADEAVGARATGTGGWEPLGPVCCCRW</sequence>
<proteinExistence type="predicted"/>
<accession>A0A4Z0QJ57</accession>
<organism evidence="1 2">
    <name type="scientific">Salmonella enterica subsp. enterica serovar Poona</name>
    <dbReference type="NCBI Taxonomy" id="436295"/>
    <lineage>
        <taxon>Bacteria</taxon>
        <taxon>Pseudomonadati</taxon>
        <taxon>Pseudomonadota</taxon>
        <taxon>Gammaproteobacteria</taxon>
        <taxon>Enterobacterales</taxon>
        <taxon>Enterobacteriaceae</taxon>
        <taxon>Salmonella</taxon>
    </lineage>
</organism>